<sequence>MKKNLIQDTAHLLLSKHITKDDIIVDATMGNGHDTLFLANLAKKVYAFDIQQQALQETKKRLDQAYITNVELILDTHEKINHYVSNIKGVVFNLGYLPNADKTITTTKDSTINALHQILPNLKPNDFVLLVVYIRHQEGQIESESLQSYLSKLNPTLYKILKIELPYQTNQPPYIIFIQKEKDEG</sequence>
<comment type="caution">
    <text evidence="1">The sequence shown here is derived from an EMBL/GenBank/DDBJ whole genome shotgun (WGS) entry which is preliminary data.</text>
</comment>
<keyword evidence="1" id="KW-0489">Methyltransferase</keyword>
<reference evidence="1" key="1">
    <citation type="submission" date="2023-05" db="EMBL/GenBank/DDBJ databases">
        <title>Mariniplasma microaerophilum sp. nov., a novel anaerobic mollicute isolated from terrestrial mud volcano, Taman Peninsula, Russia.</title>
        <authorList>
            <person name="Khomyakova M.A."/>
            <person name="Merkel A.Y."/>
            <person name="Slobodkin A.I."/>
        </authorList>
    </citation>
    <scope>NUCLEOTIDE SEQUENCE</scope>
    <source>
        <strain evidence="1">M4Ah</strain>
    </source>
</reference>
<dbReference type="PANTHER" id="PTHR35276:SF1">
    <property type="entry name" value="TRNA (MNM(5)S(2)U34)-METHYLTRANSFERASE, CHLOROPLASTIC"/>
    <property type="match status" value="1"/>
</dbReference>
<organism evidence="1 2">
    <name type="scientific">Peloplasma aerotolerans</name>
    <dbReference type="NCBI Taxonomy" id="3044389"/>
    <lineage>
        <taxon>Bacteria</taxon>
        <taxon>Bacillati</taxon>
        <taxon>Mycoplasmatota</taxon>
        <taxon>Mollicutes</taxon>
        <taxon>Acholeplasmatales</taxon>
        <taxon>Acholeplasmataceae</taxon>
        <taxon>Peloplasma</taxon>
    </lineage>
</organism>
<dbReference type="Pfam" id="PF06962">
    <property type="entry name" value="rRNA_methylase"/>
    <property type="match status" value="1"/>
</dbReference>
<accession>A0AAW6UAX4</accession>
<dbReference type="GO" id="GO:0032259">
    <property type="term" value="P:methylation"/>
    <property type="evidence" value="ECO:0007669"/>
    <property type="project" value="UniProtKB-KW"/>
</dbReference>
<dbReference type="PANTHER" id="PTHR35276">
    <property type="entry name" value="S-ADENOSYL-L-METHIONINE-DEPENDENT METHYLTRANSFERASES SUPERFAMILY PROTEIN"/>
    <property type="match status" value="1"/>
</dbReference>
<dbReference type="GO" id="GO:0008168">
    <property type="term" value="F:methyltransferase activity"/>
    <property type="evidence" value="ECO:0007669"/>
    <property type="project" value="UniProtKB-KW"/>
</dbReference>
<proteinExistence type="predicted"/>
<dbReference type="AlphaFoldDB" id="A0AAW6UAX4"/>
<dbReference type="Gene3D" id="3.40.50.150">
    <property type="entry name" value="Vaccinia Virus protein VP39"/>
    <property type="match status" value="1"/>
</dbReference>
<dbReference type="Proteomes" id="UP001431532">
    <property type="component" value="Unassembled WGS sequence"/>
</dbReference>
<dbReference type="RefSeq" id="WP_282840001.1">
    <property type="nucleotide sequence ID" value="NZ_JASCXW010000034.1"/>
</dbReference>
<dbReference type="SUPFAM" id="SSF53335">
    <property type="entry name" value="S-adenosyl-L-methionine-dependent methyltransferases"/>
    <property type="match status" value="1"/>
</dbReference>
<dbReference type="EC" id="2.1.1.-" evidence="1"/>
<keyword evidence="2" id="KW-1185">Reference proteome</keyword>
<name>A0AAW6UAX4_9MOLU</name>
<gene>
    <name evidence="1" type="ORF">QJ521_08305</name>
</gene>
<evidence type="ECO:0000313" key="1">
    <source>
        <dbReference type="EMBL" id="MDI6453567.1"/>
    </source>
</evidence>
<dbReference type="InterPro" id="IPR010719">
    <property type="entry name" value="MnmM_MeTrfase"/>
</dbReference>
<dbReference type="EMBL" id="JASCXW010000034">
    <property type="protein sequence ID" value="MDI6453567.1"/>
    <property type="molecule type" value="Genomic_DNA"/>
</dbReference>
<protein>
    <submittedName>
        <fullName evidence="1">Class I SAM-dependent methyltransferase</fullName>
        <ecNumber evidence="1">2.1.1.-</ecNumber>
    </submittedName>
</protein>
<dbReference type="InterPro" id="IPR029063">
    <property type="entry name" value="SAM-dependent_MTases_sf"/>
</dbReference>
<evidence type="ECO:0000313" key="2">
    <source>
        <dbReference type="Proteomes" id="UP001431532"/>
    </source>
</evidence>
<keyword evidence="1" id="KW-0808">Transferase</keyword>